<name>A0A2U3E8J1_PURLI</name>
<evidence type="ECO:0000313" key="3">
    <source>
        <dbReference type="EMBL" id="PWI70777.1"/>
    </source>
</evidence>
<evidence type="ECO:0000256" key="1">
    <source>
        <dbReference type="SAM" id="MobiDB-lite"/>
    </source>
</evidence>
<protein>
    <submittedName>
        <fullName evidence="3">Uncharacterized protein</fullName>
    </submittedName>
</protein>
<feature type="compositionally biased region" description="Basic residues" evidence="1">
    <location>
        <begin position="31"/>
        <end position="55"/>
    </location>
</feature>
<evidence type="ECO:0000313" key="5">
    <source>
        <dbReference type="Proteomes" id="UP001287286"/>
    </source>
</evidence>
<organism evidence="3 4">
    <name type="scientific">Purpureocillium lilacinum</name>
    <name type="common">Paecilomyces lilacinus</name>
    <dbReference type="NCBI Taxonomy" id="33203"/>
    <lineage>
        <taxon>Eukaryota</taxon>
        <taxon>Fungi</taxon>
        <taxon>Dikarya</taxon>
        <taxon>Ascomycota</taxon>
        <taxon>Pezizomycotina</taxon>
        <taxon>Sordariomycetes</taxon>
        <taxon>Hypocreomycetidae</taxon>
        <taxon>Hypocreales</taxon>
        <taxon>Ophiocordycipitaceae</taxon>
        <taxon>Purpureocillium</taxon>
    </lineage>
</organism>
<reference evidence="3 4" key="2">
    <citation type="journal article" date="2016" name="Front. Microbiol.">
        <title>Genome and transcriptome sequences reveal the specific parasitism of the nematophagous Purpureocillium lilacinum 36-1.</title>
        <authorList>
            <person name="Xie J."/>
            <person name="Li S."/>
            <person name="Mo C."/>
            <person name="Xiao X."/>
            <person name="Peng D."/>
            <person name="Wang G."/>
            <person name="Xiao Y."/>
        </authorList>
    </citation>
    <scope>NUCLEOTIDE SEQUENCE [LARGE SCALE GENOMIC DNA]</scope>
    <source>
        <strain evidence="3 4">36-1</strain>
    </source>
</reference>
<reference evidence="2 5" key="4">
    <citation type="journal article" date="2024" name="Microbiol. Resour. Announc.">
        <title>Genome annotations for the ascomycete fungi Trichoderma harzianum, Trichoderma aggressivum, and Purpureocillium lilacinum.</title>
        <authorList>
            <person name="Beijen E.P.W."/>
            <person name="Ohm R.A."/>
        </authorList>
    </citation>
    <scope>NUCLEOTIDE SEQUENCE [LARGE SCALE GENOMIC DNA]</scope>
    <source>
        <strain evidence="2 5">CBS 150709</strain>
    </source>
</reference>
<evidence type="ECO:0000313" key="4">
    <source>
        <dbReference type="Proteomes" id="UP000245956"/>
    </source>
</evidence>
<feature type="region of interest" description="Disordered" evidence="1">
    <location>
        <begin position="17"/>
        <end position="78"/>
    </location>
</feature>
<feature type="region of interest" description="Disordered" evidence="1">
    <location>
        <begin position="366"/>
        <end position="391"/>
    </location>
</feature>
<dbReference type="AlphaFoldDB" id="A0A2U3E8J1"/>
<comment type="caution">
    <text evidence="3">The sequence shown here is derived from an EMBL/GenBank/DDBJ whole genome shotgun (WGS) entry which is preliminary data.</text>
</comment>
<reference evidence="3" key="1">
    <citation type="submission" date="2015-05" db="EMBL/GenBank/DDBJ databases">
        <authorList>
            <person name="Wang D.B."/>
            <person name="Wang M."/>
        </authorList>
    </citation>
    <scope>NUCLEOTIDE SEQUENCE</scope>
    <source>
        <strain evidence="3">36-1</strain>
    </source>
</reference>
<accession>A0A2U3E8J1</accession>
<dbReference type="EMBL" id="JAWRVI010000015">
    <property type="protein sequence ID" value="KAK4090457.1"/>
    <property type="molecule type" value="Genomic_DNA"/>
</dbReference>
<sequence>MLRGLYENDCHSRAHVPAAGARAPCSEPHRTAPRRTTWPHHKRSIHQLTPHHARRGPGQTAASLSRDPPESPRRPCSCSSLVRQCAPIVMQWGRPRQRDPGPGQPAGLDPLTLADVVLHAENHFRMPADPRDASMGAGCSITAAVTAAATAATSATEAMWIHQQACALVRDDLSGTATWLHGELSWWRPSAPWTNQPANGPVRAVTPWVWMDMEIQLQVQRVTSYPIARQAFVSRNAASELPRRPPASLRFDTVWSRAASAYLRHTIVSAALGLPAGDGQRHCATGAAVAETSFAPSSQQSLPRPATVARRRPHASAFARRSHPIESRAVKAATAGRSALGRASPMTDKSILLLLFPHQFSLVPERTAGTATPPRTKAAGTGVVDRANHPGRVQSSKLSGLVVLLLS</sequence>
<dbReference type="Proteomes" id="UP000245956">
    <property type="component" value="Unassembled WGS sequence"/>
</dbReference>
<proteinExistence type="predicted"/>
<dbReference type="EMBL" id="LCWV01000008">
    <property type="protein sequence ID" value="PWI70777.1"/>
    <property type="molecule type" value="Genomic_DNA"/>
</dbReference>
<evidence type="ECO:0000313" key="2">
    <source>
        <dbReference type="EMBL" id="KAK4090457.1"/>
    </source>
</evidence>
<dbReference type="Proteomes" id="UP001287286">
    <property type="component" value="Unassembled WGS sequence"/>
</dbReference>
<keyword evidence="5" id="KW-1185">Reference proteome</keyword>
<reference evidence="2" key="3">
    <citation type="submission" date="2023-11" db="EMBL/GenBank/DDBJ databases">
        <authorList>
            <person name="Beijen E."/>
            <person name="Ohm R.A."/>
        </authorList>
    </citation>
    <scope>NUCLEOTIDE SEQUENCE</scope>
    <source>
        <strain evidence="2">CBS 150709</strain>
    </source>
</reference>
<gene>
    <name evidence="3" type="ORF">PCL_12145</name>
    <name evidence="2" type="ORF">Purlil1_5129</name>
</gene>